<dbReference type="AlphaFoldDB" id="A0A6P6YJY6"/>
<dbReference type="Proteomes" id="UP000515146">
    <property type="component" value="Unplaced"/>
</dbReference>
<evidence type="ECO:0000313" key="2">
    <source>
        <dbReference type="Proteomes" id="UP000515146"/>
    </source>
</evidence>
<sequence length="656" mass="72477">MMANISLQTQQNTNLQSIMQVSNGTTTAGSVANKVLIGGHSHPFASHHNHHHHHRHTLTFPNLETLFGTSTSSTNGSSHSILTPTTNATIINGNKIVVRPVISNSKLNKSSTLARIQQITKCPEHSSPSIESSNNGVYSTITSGNGNLVLYSSNICPSTRSLINNTNRVINNNSSTVKHIPNPTLLTQETDIGTITNDQMKPRSASNTNLPDTASPISRKRSKLNTVECTQSLSTNAKCQIKGVKVKDDEEIQVSINPKSIFFTSSNVQKVHNQQITNNNSKTLDTLKLNKSTNDQNNTGNSVQNQQSVNTTRFVGIVNRLNSYHNETLPENIFDTDDEDDDDDLDMNFGPYFHDSTTIASVDNLASNASQLDSVNTNSNWKSSIVSQSSDFIIQLTSLDPKQPVIAAAQSANLPISTDHDHASIIRSVNVANVNCNDKSALLLDPFKTAIVGPQQSNFNTNNVTDKKQSKLNTTLASKQQDLTTKTASIMLSSSSIGQTECDSFKTIRENGKFKSKKSSKPAKRPTIHKDESAGLSKKNDHKKPPSTAKAIDQQHQRLEILQRKRRQVWLQLLPQITAKKDRIMATKIERKQRLRLIAYECQKQWHKYSKQKHRITMQEPINMNTVVNKNIQPFSSQSDVLSVTVKSQLDSSTMA</sequence>
<organism evidence="2 3">
    <name type="scientific">Dermatophagoides pteronyssinus</name>
    <name type="common">European house dust mite</name>
    <dbReference type="NCBI Taxonomy" id="6956"/>
    <lineage>
        <taxon>Eukaryota</taxon>
        <taxon>Metazoa</taxon>
        <taxon>Ecdysozoa</taxon>
        <taxon>Arthropoda</taxon>
        <taxon>Chelicerata</taxon>
        <taxon>Arachnida</taxon>
        <taxon>Acari</taxon>
        <taxon>Acariformes</taxon>
        <taxon>Sarcoptiformes</taxon>
        <taxon>Astigmata</taxon>
        <taxon>Psoroptidia</taxon>
        <taxon>Analgoidea</taxon>
        <taxon>Pyroglyphidae</taxon>
        <taxon>Dermatophagoidinae</taxon>
        <taxon>Dermatophagoides</taxon>
    </lineage>
</organism>
<dbReference type="InParanoid" id="A0A6P6YJY6"/>
<accession>A0A6P6YJY6</accession>
<proteinExistence type="predicted"/>
<protein>
    <submittedName>
        <fullName evidence="3">WD repeat-containing protein 48 homolog</fullName>
    </submittedName>
</protein>
<name>A0A6P6YJY6_DERPT</name>
<dbReference type="KEGG" id="dpte:113799429"/>
<feature type="compositionally biased region" description="Polar residues" evidence="1">
    <location>
        <begin position="197"/>
        <end position="216"/>
    </location>
</feature>
<feature type="region of interest" description="Disordered" evidence="1">
    <location>
        <begin position="512"/>
        <end position="554"/>
    </location>
</feature>
<dbReference type="RefSeq" id="XP_027205853.1">
    <property type="nucleotide sequence ID" value="XM_027350052.1"/>
</dbReference>
<evidence type="ECO:0000256" key="1">
    <source>
        <dbReference type="SAM" id="MobiDB-lite"/>
    </source>
</evidence>
<feature type="compositionally biased region" description="Basic residues" evidence="1">
    <location>
        <begin position="514"/>
        <end position="527"/>
    </location>
</feature>
<dbReference type="OrthoDB" id="10466285at2759"/>
<reference evidence="3" key="1">
    <citation type="submission" date="2025-08" db="UniProtKB">
        <authorList>
            <consortium name="RefSeq"/>
        </authorList>
    </citation>
    <scope>IDENTIFICATION</scope>
    <source>
        <strain evidence="3">Airmid</strain>
    </source>
</reference>
<evidence type="ECO:0000313" key="3">
    <source>
        <dbReference type="RefSeq" id="XP_027205853.1"/>
    </source>
</evidence>
<keyword evidence="2" id="KW-1185">Reference proteome</keyword>
<feature type="region of interest" description="Disordered" evidence="1">
    <location>
        <begin position="197"/>
        <end position="223"/>
    </location>
</feature>
<gene>
    <name evidence="3" type="primary">LOC113799429</name>
</gene>